<evidence type="ECO:0000313" key="1">
    <source>
        <dbReference type="EMBL" id="QKQ28386.1"/>
    </source>
</evidence>
<name>A0A6N0I1I9_STAHO</name>
<organism evidence="1 2">
    <name type="scientific">Staphylococcus hominis</name>
    <dbReference type="NCBI Taxonomy" id="1290"/>
    <lineage>
        <taxon>Bacteria</taxon>
        <taxon>Bacillati</taxon>
        <taxon>Bacillota</taxon>
        <taxon>Bacilli</taxon>
        <taxon>Bacillales</taxon>
        <taxon>Staphylococcaceae</taxon>
        <taxon>Staphylococcus</taxon>
    </lineage>
</organism>
<sequence>MLQDIVYKVLLSIREENSVDFKTLDVSEKPFLLALESVAGEDLAQKISKFQITIHKRLFVL</sequence>
<dbReference type="Proteomes" id="UP000509636">
    <property type="component" value="Plasmid unnamed1"/>
</dbReference>
<dbReference type="RefSeq" id="WP_000938699.1">
    <property type="nucleotide sequence ID" value="NZ_CP033731.1"/>
</dbReference>
<proteinExistence type="predicted"/>
<keyword evidence="1" id="KW-0614">Plasmid</keyword>
<evidence type="ECO:0000313" key="2">
    <source>
        <dbReference type="Proteomes" id="UP000509636"/>
    </source>
</evidence>
<dbReference type="EMBL" id="CP054549">
    <property type="protein sequence ID" value="QKQ28386.1"/>
    <property type="molecule type" value="Genomic_DNA"/>
</dbReference>
<accession>A0A6N0I1I9</accession>
<protein>
    <submittedName>
        <fullName evidence="1">Uncharacterized protein</fullName>
    </submittedName>
</protein>
<dbReference type="AlphaFoldDB" id="A0A6N0I1I9"/>
<gene>
    <name evidence="1" type="ORF">FOB69_00165</name>
</gene>
<geneLocation type="plasmid" evidence="1 2">
    <name>unnamed1</name>
</geneLocation>
<reference evidence="1 2" key="1">
    <citation type="submission" date="2019-09" db="EMBL/GenBank/DDBJ databases">
        <title>FDA dAtabase for Regulatory Grade micrObial Sequences (FDA-ARGOS): Supporting development and validation of Infectious Disease Dx tests.</title>
        <authorList>
            <person name="Sciortino C."/>
            <person name="Tallon L."/>
            <person name="Sadzewicz L."/>
            <person name="Vavikolanu K."/>
            <person name="Mehta A."/>
            <person name="Aluvathingal J."/>
            <person name="Nadendla S."/>
            <person name="Nandy P."/>
            <person name="Geyer C."/>
            <person name="Yan Y."/>
            <person name="Sichtig H."/>
        </authorList>
    </citation>
    <scope>NUCLEOTIDE SEQUENCE [LARGE SCALE GENOMIC DNA]</scope>
    <source>
        <strain evidence="1 2">FDAARGOS_661</strain>
        <plasmid evidence="1 2">unnamed1</plasmid>
    </source>
</reference>
<dbReference type="GeneID" id="39460868"/>